<dbReference type="EMBL" id="BQXS01003234">
    <property type="protein sequence ID" value="GKT33870.1"/>
    <property type="molecule type" value="Genomic_DNA"/>
</dbReference>
<accession>A0ABQ5KN03</accession>
<feature type="non-terminal residue" evidence="1">
    <location>
        <position position="1"/>
    </location>
</feature>
<comment type="caution">
    <text evidence="1">The sequence shown here is derived from an EMBL/GenBank/DDBJ whole genome shotgun (WGS) entry which is preliminary data.</text>
</comment>
<dbReference type="PANTHER" id="PTHR24559">
    <property type="entry name" value="TRANSPOSON TY3-I GAG-POL POLYPROTEIN"/>
    <property type="match status" value="1"/>
</dbReference>
<dbReference type="Proteomes" id="UP001057375">
    <property type="component" value="Unassembled WGS sequence"/>
</dbReference>
<proteinExistence type="predicted"/>
<reference evidence="1" key="1">
    <citation type="submission" date="2022-03" db="EMBL/GenBank/DDBJ databases">
        <title>Draft genome sequence of Aduncisulcus paluster, a free-living microaerophilic Fornicata.</title>
        <authorList>
            <person name="Yuyama I."/>
            <person name="Kume K."/>
            <person name="Tamura T."/>
            <person name="Inagaki Y."/>
            <person name="Hashimoto T."/>
        </authorList>
    </citation>
    <scope>NUCLEOTIDE SEQUENCE</scope>
    <source>
        <strain evidence="1">NY0171</strain>
    </source>
</reference>
<protein>
    <recommendedName>
        <fullName evidence="3">Reverse transcriptase</fullName>
    </recommendedName>
</protein>
<organism evidence="1 2">
    <name type="scientific">Aduncisulcus paluster</name>
    <dbReference type="NCBI Taxonomy" id="2918883"/>
    <lineage>
        <taxon>Eukaryota</taxon>
        <taxon>Metamonada</taxon>
        <taxon>Carpediemonas-like organisms</taxon>
        <taxon>Aduncisulcus</taxon>
    </lineage>
</organism>
<name>A0ABQ5KN03_9EUKA</name>
<sequence length="134" mass="14972">MEEKGIIRKSQSQYHCATVIQPKKNGKLRLCVDYRPVNAITKGMGQVLPRIGDLFAAMKGMKYFAALDLTSGYHQDAIRDEECSSILPSHYEQNPDGFSECSVLCISGRHRCVWKDHDYVNSAFISGSSETGHT</sequence>
<dbReference type="InterPro" id="IPR053134">
    <property type="entry name" value="RNA-dir_DNA_polymerase"/>
</dbReference>
<dbReference type="SUPFAM" id="SSF56672">
    <property type="entry name" value="DNA/RNA polymerases"/>
    <property type="match status" value="1"/>
</dbReference>
<evidence type="ECO:0000313" key="1">
    <source>
        <dbReference type="EMBL" id="GKT33870.1"/>
    </source>
</evidence>
<dbReference type="Gene3D" id="3.10.10.10">
    <property type="entry name" value="HIV Type 1 Reverse Transcriptase, subunit A, domain 1"/>
    <property type="match status" value="1"/>
</dbReference>
<gene>
    <name evidence="1" type="ORF">ADUPG1_002676</name>
</gene>
<dbReference type="InterPro" id="IPR043128">
    <property type="entry name" value="Rev_trsase/Diguanyl_cyclase"/>
</dbReference>
<evidence type="ECO:0000313" key="2">
    <source>
        <dbReference type="Proteomes" id="UP001057375"/>
    </source>
</evidence>
<dbReference type="InterPro" id="IPR043502">
    <property type="entry name" value="DNA/RNA_pol_sf"/>
</dbReference>
<dbReference type="PANTHER" id="PTHR24559:SF444">
    <property type="entry name" value="REVERSE TRANSCRIPTASE DOMAIN-CONTAINING PROTEIN"/>
    <property type="match status" value="1"/>
</dbReference>
<dbReference type="Gene3D" id="3.30.70.270">
    <property type="match status" value="1"/>
</dbReference>
<evidence type="ECO:0008006" key="3">
    <source>
        <dbReference type="Google" id="ProtNLM"/>
    </source>
</evidence>
<keyword evidence="2" id="KW-1185">Reference proteome</keyword>